<reference evidence="7 8" key="1">
    <citation type="journal article" date="2021" name="Nat. Commun.">
        <title>Genetic determinants of endophytism in the Arabidopsis root mycobiome.</title>
        <authorList>
            <person name="Mesny F."/>
            <person name="Miyauchi S."/>
            <person name="Thiergart T."/>
            <person name="Pickel B."/>
            <person name="Atanasova L."/>
            <person name="Karlsson M."/>
            <person name="Huettel B."/>
            <person name="Barry K.W."/>
            <person name="Haridas S."/>
            <person name="Chen C."/>
            <person name="Bauer D."/>
            <person name="Andreopoulos W."/>
            <person name="Pangilinan J."/>
            <person name="LaButti K."/>
            <person name="Riley R."/>
            <person name="Lipzen A."/>
            <person name="Clum A."/>
            <person name="Drula E."/>
            <person name="Henrissat B."/>
            <person name="Kohler A."/>
            <person name="Grigoriev I.V."/>
            <person name="Martin F.M."/>
            <person name="Hacquard S."/>
        </authorList>
    </citation>
    <scope>NUCLEOTIDE SEQUENCE [LARGE SCALE GENOMIC DNA]</scope>
    <source>
        <strain evidence="7 8">MPI-CAGE-CH-0241</strain>
    </source>
</reference>
<evidence type="ECO:0000256" key="4">
    <source>
        <dbReference type="ARBA" id="ARBA00023242"/>
    </source>
</evidence>
<feature type="compositionally biased region" description="Polar residues" evidence="5">
    <location>
        <begin position="1"/>
        <end position="12"/>
    </location>
</feature>
<keyword evidence="2" id="KW-0805">Transcription regulation</keyword>
<dbReference type="Gene3D" id="4.10.240.10">
    <property type="entry name" value="Zn(2)-C6 fungal-type DNA-binding domain"/>
    <property type="match status" value="1"/>
</dbReference>
<feature type="region of interest" description="Disordered" evidence="5">
    <location>
        <begin position="123"/>
        <end position="158"/>
    </location>
</feature>
<feature type="region of interest" description="Disordered" evidence="5">
    <location>
        <begin position="204"/>
        <end position="225"/>
    </location>
</feature>
<dbReference type="SUPFAM" id="SSF57701">
    <property type="entry name" value="Zn2/Cys6 DNA-binding domain"/>
    <property type="match status" value="1"/>
</dbReference>
<keyword evidence="4" id="KW-0539">Nucleus</keyword>
<sequence>MYYQFQGVQEANRASESHGQDDQDSKPTKSPHACAECQRRKIRCDGKQPCRQCISSRPRKRCFYDKHRKRLLPSRKTLQDLSQSLEECHTVLGRLYPGHDVTSLVKLSRQELCSLLKLPAADSAESLPSPSLSLQDGSLNLEQMPTPESEWDEERRNRDPIPAEADDINALSLTMDSQASYLGASSIKAAFMVMLKIQPQLRTTLTSPPNRSSEDRSAILRQPIESTKESSPISWTWKGQTFVDAYFKCLHLFTPMLDEVSFRADYLKGQRNDAPWLALLNMVFAMGSIMATTSKDLNHIYYSHQAMGHLNLSALGSSHIETVQALTLLGGHYLHYINRPNMGNAIMGATIRMASALGLHRESVMQNNSDAATIETRRRTWWSIFCLDTWATTTMGRPSFGRWGPAINIEPPRLKTTQEEDDSAQHSGIMPLLENIKFCKIATQVQDMLAVFPLLETSDRDHLDRKLVNWYNDLPRLLRTNEPCTEPLSLSRCCMRWRYWNLRLLLYRPILLTLASNGKVAVAEQDLAAIETCRELAKTTIEDVADQWLRHTMSGWNAVWFLYQAAMVPLISTLWQPESPCRADWQKQIETILGVFDAIEDWSLTARRSADVVRRIYQASRQNPAPIDSAPQVWGEEISQAEGDSNISPFGFEMDDVVNMLDQDWLWDVDGLLWEQETAPVAEDDFGYEMPHDSV</sequence>
<evidence type="ECO:0000256" key="3">
    <source>
        <dbReference type="ARBA" id="ARBA00023163"/>
    </source>
</evidence>
<feature type="domain" description="Zn(2)-C6 fungal-type" evidence="6">
    <location>
        <begin position="33"/>
        <end position="64"/>
    </location>
</feature>
<dbReference type="GO" id="GO:0000435">
    <property type="term" value="P:positive regulation of transcription from RNA polymerase II promoter by galactose"/>
    <property type="evidence" value="ECO:0007669"/>
    <property type="project" value="TreeGrafter"/>
</dbReference>
<evidence type="ECO:0000256" key="5">
    <source>
        <dbReference type="SAM" id="MobiDB-lite"/>
    </source>
</evidence>
<comment type="caution">
    <text evidence="7">The sequence shown here is derived from an EMBL/GenBank/DDBJ whole genome shotgun (WGS) entry which is preliminary data.</text>
</comment>
<proteinExistence type="predicted"/>
<dbReference type="GO" id="GO:0005634">
    <property type="term" value="C:nucleus"/>
    <property type="evidence" value="ECO:0007669"/>
    <property type="project" value="TreeGrafter"/>
</dbReference>
<keyword evidence="3" id="KW-0804">Transcription</keyword>
<name>A0A9P8W4N6_9HYPO</name>
<dbReference type="SMART" id="SM00906">
    <property type="entry name" value="Fungal_trans"/>
    <property type="match status" value="1"/>
</dbReference>
<dbReference type="InterPro" id="IPR036864">
    <property type="entry name" value="Zn2-C6_fun-type_DNA-bd_sf"/>
</dbReference>
<dbReference type="PANTHER" id="PTHR47424">
    <property type="entry name" value="REGULATORY PROTEIN GAL4"/>
    <property type="match status" value="1"/>
</dbReference>
<dbReference type="GO" id="GO:0000978">
    <property type="term" value="F:RNA polymerase II cis-regulatory region sequence-specific DNA binding"/>
    <property type="evidence" value="ECO:0007669"/>
    <property type="project" value="TreeGrafter"/>
</dbReference>
<dbReference type="AlphaFoldDB" id="A0A9P8W4N6"/>
<organism evidence="7 8">
    <name type="scientific">Thelonectria olida</name>
    <dbReference type="NCBI Taxonomy" id="1576542"/>
    <lineage>
        <taxon>Eukaryota</taxon>
        <taxon>Fungi</taxon>
        <taxon>Dikarya</taxon>
        <taxon>Ascomycota</taxon>
        <taxon>Pezizomycotina</taxon>
        <taxon>Sordariomycetes</taxon>
        <taxon>Hypocreomycetidae</taxon>
        <taxon>Hypocreales</taxon>
        <taxon>Nectriaceae</taxon>
        <taxon>Thelonectria</taxon>
    </lineage>
</organism>
<dbReference type="InterPro" id="IPR001138">
    <property type="entry name" value="Zn2Cys6_DnaBD"/>
</dbReference>
<feature type="region of interest" description="Disordered" evidence="5">
    <location>
        <begin position="1"/>
        <end position="32"/>
    </location>
</feature>
<feature type="compositionally biased region" description="Basic and acidic residues" evidence="5">
    <location>
        <begin position="13"/>
        <end position="27"/>
    </location>
</feature>
<protein>
    <submittedName>
        <fullName evidence="7">Fungal-specific transcription factor</fullName>
    </submittedName>
</protein>
<dbReference type="GO" id="GO:0008270">
    <property type="term" value="F:zinc ion binding"/>
    <property type="evidence" value="ECO:0007669"/>
    <property type="project" value="InterPro"/>
</dbReference>
<evidence type="ECO:0000313" key="7">
    <source>
        <dbReference type="EMBL" id="KAH6887683.1"/>
    </source>
</evidence>
<dbReference type="GO" id="GO:0006351">
    <property type="term" value="P:DNA-templated transcription"/>
    <property type="evidence" value="ECO:0007669"/>
    <property type="project" value="InterPro"/>
</dbReference>
<accession>A0A9P8W4N6</accession>
<evidence type="ECO:0000313" key="8">
    <source>
        <dbReference type="Proteomes" id="UP000777438"/>
    </source>
</evidence>
<keyword evidence="1" id="KW-0479">Metal-binding</keyword>
<dbReference type="OrthoDB" id="3362851at2759"/>
<dbReference type="Pfam" id="PF04082">
    <property type="entry name" value="Fungal_trans"/>
    <property type="match status" value="1"/>
</dbReference>
<dbReference type="InterPro" id="IPR007219">
    <property type="entry name" value="XnlR_reg_dom"/>
</dbReference>
<evidence type="ECO:0000256" key="2">
    <source>
        <dbReference type="ARBA" id="ARBA00023015"/>
    </source>
</evidence>
<feature type="compositionally biased region" description="Low complexity" evidence="5">
    <location>
        <begin position="123"/>
        <end position="139"/>
    </location>
</feature>
<dbReference type="SMART" id="SM00066">
    <property type="entry name" value="GAL4"/>
    <property type="match status" value="1"/>
</dbReference>
<dbReference type="InterPro" id="IPR051127">
    <property type="entry name" value="Fungal_SecMet_Regulators"/>
</dbReference>
<dbReference type="PROSITE" id="PS50048">
    <property type="entry name" value="ZN2_CY6_FUNGAL_2"/>
    <property type="match status" value="1"/>
</dbReference>
<evidence type="ECO:0000256" key="1">
    <source>
        <dbReference type="ARBA" id="ARBA00022723"/>
    </source>
</evidence>
<gene>
    <name evidence="7" type="ORF">B0T10DRAFT_74286</name>
</gene>
<keyword evidence="8" id="KW-1185">Reference proteome</keyword>
<evidence type="ECO:0000259" key="6">
    <source>
        <dbReference type="PROSITE" id="PS50048"/>
    </source>
</evidence>
<dbReference type="CDD" id="cd00067">
    <property type="entry name" value="GAL4"/>
    <property type="match status" value="1"/>
</dbReference>
<dbReference type="GO" id="GO:0000981">
    <property type="term" value="F:DNA-binding transcription factor activity, RNA polymerase II-specific"/>
    <property type="evidence" value="ECO:0007669"/>
    <property type="project" value="InterPro"/>
</dbReference>
<dbReference type="EMBL" id="JAGPYM010000014">
    <property type="protein sequence ID" value="KAH6887683.1"/>
    <property type="molecule type" value="Genomic_DNA"/>
</dbReference>
<dbReference type="Pfam" id="PF00172">
    <property type="entry name" value="Zn_clus"/>
    <property type="match status" value="1"/>
</dbReference>
<dbReference type="PANTHER" id="PTHR47424:SF5">
    <property type="entry name" value="ZN(II)2CYS6 TRANSCRIPTION FACTOR (EUROFUNG)"/>
    <property type="match status" value="1"/>
</dbReference>
<dbReference type="CDD" id="cd12148">
    <property type="entry name" value="fungal_TF_MHR"/>
    <property type="match status" value="1"/>
</dbReference>
<dbReference type="Proteomes" id="UP000777438">
    <property type="component" value="Unassembled WGS sequence"/>
</dbReference>